<keyword evidence="2" id="KW-1185">Reference proteome</keyword>
<organism evidence="1 2">
    <name type="scientific">Seminavis robusta</name>
    <dbReference type="NCBI Taxonomy" id="568900"/>
    <lineage>
        <taxon>Eukaryota</taxon>
        <taxon>Sar</taxon>
        <taxon>Stramenopiles</taxon>
        <taxon>Ochrophyta</taxon>
        <taxon>Bacillariophyta</taxon>
        <taxon>Bacillariophyceae</taxon>
        <taxon>Bacillariophycidae</taxon>
        <taxon>Naviculales</taxon>
        <taxon>Naviculaceae</taxon>
        <taxon>Seminavis</taxon>
    </lineage>
</organism>
<comment type="caution">
    <text evidence="1">The sequence shown here is derived from an EMBL/GenBank/DDBJ whole genome shotgun (WGS) entry which is preliminary data.</text>
</comment>
<sequence length="150" mass="16933">MDGECRNRFSSSESIFVSLKFSNPTENDIYVKLARNNFAHGGIRTNIERARERVCRTNRCSMVAVKIAPGKSHTHTPRKLCDGPEPAVKTIAQDLNFGMVPFWTPTKSGTYQVRFSAYTKRFSFVIGEDGDEDVCSRHEVEQCACKADYV</sequence>
<name>A0A9N8EEE0_9STRA</name>
<proteinExistence type="predicted"/>
<dbReference type="EMBL" id="CAICTM010000815">
    <property type="protein sequence ID" value="CAB9516934.1"/>
    <property type="molecule type" value="Genomic_DNA"/>
</dbReference>
<protein>
    <submittedName>
        <fullName evidence="1">Uncharacterized protein</fullName>
    </submittedName>
</protein>
<gene>
    <name evidence="1" type="ORF">SEMRO_816_G206690.1</name>
</gene>
<dbReference type="Proteomes" id="UP001153069">
    <property type="component" value="Unassembled WGS sequence"/>
</dbReference>
<accession>A0A9N8EEE0</accession>
<evidence type="ECO:0000313" key="2">
    <source>
        <dbReference type="Proteomes" id="UP001153069"/>
    </source>
</evidence>
<reference evidence="1" key="1">
    <citation type="submission" date="2020-06" db="EMBL/GenBank/DDBJ databases">
        <authorList>
            <consortium name="Plant Systems Biology data submission"/>
        </authorList>
    </citation>
    <scope>NUCLEOTIDE SEQUENCE</scope>
    <source>
        <strain evidence="1">D6</strain>
    </source>
</reference>
<evidence type="ECO:0000313" key="1">
    <source>
        <dbReference type="EMBL" id="CAB9516934.1"/>
    </source>
</evidence>
<dbReference type="AlphaFoldDB" id="A0A9N8EEE0"/>